<feature type="compositionally biased region" description="Gly residues" evidence="1">
    <location>
        <begin position="234"/>
        <end position="246"/>
    </location>
</feature>
<protein>
    <recommendedName>
        <fullName evidence="5">TIGR04222 domain-containing protein</fullName>
    </recommendedName>
</protein>
<dbReference type="Proteomes" id="UP000190367">
    <property type="component" value="Unassembled WGS sequence"/>
</dbReference>
<dbReference type="AlphaFoldDB" id="A0A1T4TZ81"/>
<feature type="region of interest" description="Disordered" evidence="1">
    <location>
        <begin position="203"/>
        <end position="246"/>
    </location>
</feature>
<keyword evidence="2" id="KW-0472">Membrane</keyword>
<sequence>MTSITHTTPRIRAGTNFRQDPLWQRIAAFQPDDPTAPQPFSRKLARENDWNERFTSRAITEYRRFVYLCCISPTGASPSYVIDQVWHKHLLYTENYWDEFCEKVLGRKLHHHPSKGGPPEKTRHDDWFIQTLRLYKTVFNESPPADIWYNTPRSPRKRLRDFFFPRLLPLLLLLSFLLTGCTPGGTVFGLIILALLAYNTARKSSKNPNKGDSSGSTCGGSSSNSCGSSCSSSCGGGCGGCGGGGD</sequence>
<dbReference type="STRING" id="634771.SAMN04488128_10799"/>
<keyword evidence="2" id="KW-0812">Transmembrane</keyword>
<evidence type="ECO:0000313" key="4">
    <source>
        <dbReference type="Proteomes" id="UP000190367"/>
    </source>
</evidence>
<dbReference type="EMBL" id="FUWZ01000007">
    <property type="protein sequence ID" value="SKA45782.1"/>
    <property type="molecule type" value="Genomic_DNA"/>
</dbReference>
<feature type="compositionally biased region" description="Low complexity" evidence="1">
    <location>
        <begin position="213"/>
        <end position="233"/>
    </location>
</feature>
<accession>A0A1T4TZ81</accession>
<feature type="transmembrane region" description="Helical" evidence="2">
    <location>
        <begin position="184"/>
        <end position="201"/>
    </location>
</feature>
<evidence type="ECO:0000256" key="2">
    <source>
        <dbReference type="SAM" id="Phobius"/>
    </source>
</evidence>
<proteinExistence type="predicted"/>
<evidence type="ECO:0000256" key="1">
    <source>
        <dbReference type="SAM" id="MobiDB-lite"/>
    </source>
</evidence>
<name>A0A1T4TZ81_9BACT</name>
<organism evidence="3 4">
    <name type="scientific">Chitinophaga eiseniae</name>
    <dbReference type="NCBI Taxonomy" id="634771"/>
    <lineage>
        <taxon>Bacteria</taxon>
        <taxon>Pseudomonadati</taxon>
        <taxon>Bacteroidota</taxon>
        <taxon>Chitinophagia</taxon>
        <taxon>Chitinophagales</taxon>
        <taxon>Chitinophagaceae</taxon>
        <taxon>Chitinophaga</taxon>
    </lineage>
</organism>
<reference evidence="4" key="1">
    <citation type="submission" date="2017-02" db="EMBL/GenBank/DDBJ databases">
        <authorList>
            <person name="Varghese N."/>
            <person name="Submissions S."/>
        </authorList>
    </citation>
    <scope>NUCLEOTIDE SEQUENCE [LARGE SCALE GENOMIC DNA]</scope>
    <source>
        <strain evidence="4">DSM 22224</strain>
    </source>
</reference>
<keyword evidence="2" id="KW-1133">Transmembrane helix</keyword>
<gene>
    <name evidence="3" type="ORF">SAMN04488128_10799</name>
</gene>
<dbReference type="OrthoDB" id="196672at2"/>
<keyword evidence="4" id="KW-1185">Reference proteome</keyword>
<dbReference type="RefSeq" id="WP_078672931.1">
    <property type="nucleotide sequence ID" value="NZ_FUWZ01000007.1"/>
</dbReference>
<evidence type="ECO:0000313" key="3">
    <source>
        <dbReference type="EMBL" id="SKA45782.1"/>
    </source>
</evidence>
<evidence type="ECO:0008006" key="5">
    <source>
        <dbReference type="Google" id="ProtNLM"/>
    </source>
</evidence>